<dbReference type="EMBL" id="QNUK01000021">
    <property type="protein sequence ID" value="KAF5907538.1"/>
    <property type="molecule type" value="Genomic_DNA"/>
</dbReference>
<dbReference type="OrthoDB" id="10044343at2759"/>
<feature type="region of interest" description="Disordered" evidence="18">
    <location>
        <begin position="783"/>
        <end position="843"/>
    </location>
</feature>
<keyword evidence="2" id="KW-0597">Phosphoprotein</keyword>
<dbReference type="Pfam" id="PF01388">
    <property type="entry name" value="ARID"/>
    <property type="match status" value="1"/>
</dbReference>
<dbReference type="SMART" id="SM01014">
    <property type="entry name" value="ARID"/>
    <property type="match status" value="1"/>
</dbReference>
<feature type="region of interest" description="Disordered" evidence="18">
    <location>
        <begin position="599"/>
        <end position="663"/>
    </location>
</feature>
<keyword evidence="4" id="KW-0808">Transferase</keyword>
<keyword evidence="22" id="KW-1185">Reference proteome</keyword>
<protein>
    <recommendedName>
        <fullName evidence="15">AT-rich interactive domain-containing protein 3B</fullName>
    </recommendedName>
    <alternativeName>
        <fullName evidence="17">Bright and dead ringer protein</fullName>
    </alternativeName>
    <alternativeName>
        <fullName evidence="16">Bright-like protein</fullName>
    </alternativeName>
</protein>
<evidence type="ECO:0000256" key="13">
    <source>
        <dbReference type="ARBA" id="ARBA00024347"/>
    </source>
</evidence>
<evidence type="ECO:0000259" key="20">
    <source>
        <dbReference type="PROSITE" id="PS51486"/>
    </source>
</evidence>
<evidence type="ECO:0000256" key="16">
    <source>
        <dbReference type="ARBA" id="ARBA00081506"/>
    </source>
</evidence>
<feature type="region of interest" description="Disordered" evidence="18">
    <location>
        <begin position="982"/>
        <end position="1015"/>
    </location>
</feature>
<feature type="compositionally biased region" description="Low complexity" evidence="18">
    <location>
        <begin position="996"/>
        <end position="1007"/>
    </location>
</feature>
<keyword evidence="6" id="KW-0013">ADP-ribosylation</keyword>
<keyword evidence="1" id="KW-0488">Methylation</keyword>
<evidence type="ECO:0000256" key="18">
    <source>
        <dbReference type="SAM" id="MobiDB-lite"/>
    </source>
</evidence>
<feature type="compositionally biased region" description="Polar residues" evidence="18">
    <location>
        <begin position="509"/>
        <end position="529"/>
    </location>
</feature>
<dbReference type="Gene3D" id="1.10.150.60">
    <property type="entry name" value="ARID DNA-binding domain"/>
    <property type="match status" value="1"/>
</dbReference>
<evidence type="ECO:0000256" key="5">
    <source>
        <dbReference type="ARBA" id="ARBA00022695"/>
    </source>
</evidence>
<evidence type="ECO:0000256" key="17">
    <source>
        <dbReference type="ARBA" id="ARBA00082074"/>
    </source>
</evidence>
<dbReference type="AlphaFoldDB" id="A0A8J4UG72"/>
<dbReference type="CDD" id="cd16879">
    <property type="entry name" value="ARID_ARID3B"/>
    <property type="match status" value="1"/>
</dbReference>
<evidence type="ECO:0000256" key="1">
    <source>
        <dbReference type="ARBA" id="ARBA00022481"/>
    </source>
</evidence>
<keyword evidence="3" id="KW-0328">Glycosyltransferase</keyword>
<dbReference type="SMART" id="SM00501">
    <property type="entry name" value="BRIGHT"/>
    <property type="match status" value="1"/>
</dbReference>
<keyword evidence="9" id="KW-0520">NAD</keyword>
<feature type="compositionally biased region" description="Polar residues" evidence="18">
    <location>
        <begin position="621"/>
        <end position="633"/>
    </location>
</feature>
<feature type="domain" description="ARID" evidence="19">
    <location>
        <begin position="678"/>
        <end position="770"/>
    </location>
</feature>
<evidence type="ECO:0000256" key="7">
    <source>
        <dbReference type="ARBA" id="ARBA00022990"/>
    </source>
</evidence>
<keyword evidence="8" id="KW-0805">Transcription regulation</keyword>
<evidence type="ECO:0000256" key="4">
    <source>
        <dbReference type="ARBA" id="ARBA00022679"/>
    </source>
</evidence>
<dbReference type="GO" id="GO:0016779">
    <property type="term" value="F:nucleotidyltransferase activity"/>
    <property type="evidence" value="ECO:0007669"/>
    <property type="project" value="UniProtKB-KW"/>
</dbReference>
<feature type="region of interest" description="Disordered" evidence="18">
    <location>
        <begin position="509"/>
        <end position="567"/>
    </location>
</feature>
<evidence type="ECO:0000256" key="12">
    <source>
        <dbReference type="ARBA" id="ARBA00023242"/>
    </source>
</evidence>
<dbReference type="GO" id="GO:0003677">
    <property type="term" value="F:DNA binding"/>
    <property type="evidence" value="ECO:0007669"/>
    <property type="project" value="UniProtKB-KW"/>
</dbReference>
<keyword evidence="5" id="KW-0548">Nucleotidyltransferase</keyword>
<evidence type="ECO:0000259" key="19">
    <source>
        <dbReference type="PROSITE" id="PS51011"/>
    </source>
</evidence>
<feature type="compositionally biased region" description="Polar residues" evidence="18">
    <location>
        <begin position="823"/>
        <end position="833"/>
    </location>
</feature>
<keyword evidence="7" id="KW-0007">Acetylation</keyword>
<evidence type="ECO:0000313" key="21">
    <source>
        <dbReference type="EMBL" id="KAF5907538.1"/>
    </source>
</evidence>
<accession>A0A8J4UG72</accession>
<dbReference type="InterPro" id="IPR023334">
    <property type="entry name" value="REKLES_domain"/>
</dbReference>
<reference evidence="21" key="1">
    <citation type="submission" date="2020-07" db="EMBL/GenBank/DDBJ databases">
        <title>Clarias magur genome sequencing, assembly and annotation.</title>
        <authorList>
            <person name="Kushwaha B."/>
            <person name="Kumar R."/>
            <person name="Das P."/>
            <person name="Joshi C.G."/>
            <person name="Kumar D."/>
            <person name="Nagpure N.S."/>
            <person name="Pandey M."/>
            <person name="Agarwal S."/>
            <person name="Srivastava S."/>
            <person name="Singh M."/>
            <person name="Sahoo L."/>
            <person name="Jayasankar P."/>
            <person name="Meher P.K."/>
            <person name="Koringa P.G."/>
            <person name="Iquebal M.A."/>
            <person name="Das S.P."/>
            <person name="Bit A."/>
            <person name="Patnaik S."/>
            <person name="Patel N."/>
            <person name="Shah T.M."/>
            <person name="Hinsu A."/>
            <person name="Jena J.K."/>
        </authorList>
    </citation>
    <scope>NUCLEOTIDE SEQUENCE</scope>
    <source>
        <strain evidence="21">CIFAMagur01</strain>
        <tissue evidence="21">Testis</tissue>
    </source>
</reference>
<name>A0A8J4UG72_CLAMG</name>
<dbReference type="InterPro" id="IPR051838">
    <property type="entry name" value="ARTD_PARP"/>
</dbReference>
<evidence type="ECO:0000313" key="22">
    <source>
        <dbReference type="Proteomes" id="UP000727407"/>
    </source>
</evidence>
<organism evidence="21 22">
    <name type="scientific">Clarias magur</name>
    <name type="common">Asian catfish</name>
    <name type="synonym">Macropteronotus magur</name>
    <dbReference type="NCBI Taxonomy" id="1594786"/>
    <lineage>
        <taxon>Eukaryota</taxon>
        <taxon>Metazoa</taxon>
        <taxon>Chordata</taxon>
        <taxon>Craniata</taxon>
        <taxon>Vertebrata</taxon>
        <taxon>Euteleostomi</taxon>
        <taxon>Actinopterygii</taxon>
        <taxon>Neopterygii</taxon>
        <taxon>Teleostei</taxon>
        <taxon>Ostariophysi</taxon>
        <taxon>Siluriformes</taxon>
        <taxon>Clariidae</taxon>
        <taxon>Clarias</taxon>
    </lineage>
</organism>
<evidence type="ECO:0000256" key="3">
    <source>
        <dbReference type="ARBA" id="ARBA00022676"/>
    </source>
</evidence>
<dbReference type="InterPro" id="IPR001606">
    <property type="entry name" value="ARID_dom"/>
</dbReference>
<dbReference type="SUPFAM" id="SSF46774">
    <property type="entry name" value="ARID-like"/>
    <property type="match status" value="1"/>
</dbReference>
<evidence type="ECO:0000256" key="10">
    <source>
        <dbReference type="ARBA" id="ARBA00023125"/>
    </source>
</evidence>
<comment type="subunit">
    <text evidence="14">Heterodimer with ARID3A. Interacts with unphosphorylated RB1.</text>
</comment>
<evidence type="ECO:0000256" key="2">
    <source>
        <dbReference type="ARBA" id="ARBA00022553"/>
    </source>
</evidence>
<dbReference type="FunFam" id="1.10.150.60:FF:000008">
    <property type="entry name" value="Putative AT-rich interactive domain-containing protein 3B"/>
    <property type="match status" value="1"/>
</dbReference>
<comment type="caution">
    <text evidence="21">The sequence shown here is derived from an EMBL/GenBank/DDBJ whole genome shotgun (WGS) entry which is preliminary data.</text>
</comment>
<feature type="non-terminal residue" evidence="21">
    <location>
        <position position="1"/>
    </location>
</feature>
<dbReference type="Proteomes" id="UP000727407">
    <property type="component" value="Unassembled WGS sequence"/>
</dbReference>
<feature type="compositionally biased region" description="Acidic residues" evidence="18">
    <location>
        <begin position="547"/>
        <end position="567"/>
    </location>
</feature>
<dbReference type="GO" id="GO:0016757">
    <property type="term" value="F:glycosyltransferase activity"/>
    <property type="evidence" value="ECO:0007669"/>
    <property type="project" value="UniProtKB-KW"/>
</dbReference>
<evidence type="ECO:0000256" key="14">
    <source>
        <dbReference type="ARBA" id="ARBA00062449"/>
    </source>
</evidence>
<sequence length="1015" mass="111518">MVAISQGNYAADLYCHPQLDTDVGAVKDIYSDSAVRVREYEAIDDVDIDLHINISFLDEEVASAWKVNRTEPIVLRLRFSLSQYLDGPEPTVEVFQPSCKDSFSVGVQLKRILSTFISNQWKHLSNEFLKTQQKKRHSWFKAGGTIKKFRAGLSIFTPIAKCPNVPLIQGPAEKGRTSGPEPRVSRLMSRSVPCTVKMPKGDLLTYAPNGQNVAVPGSRSTVQITTKQLIELFFSSQALLHCKSIPTLEYGFLVQIMKYSEQRIPTLNEYCVVCDEQHVFQNGSMLKPAVCTRELCVFSFYTLGVMSGAVEDVATGAEVVDLLVAMCRAALESSRKSIIFDPYPSVVDPFDPKALAFNPKKRSYDRLQKALDSIMSIREITQGSYVEIKKQMDKLDPLAHPLLQWIISSNRSHIVKLPLGRPILSQESGLAAAFSQTALAGVAGVKLEAVMEQLQRQQQAKLDMERKERHMSEAHILYAQQLAAQHAIMASARAQGIPINPEYFNSSREQVLKSQEPPTRVSTQSNLESVQGREDDEEMNRGPASAGEEDEDEEMMDGEDGSEDDEGEGLEFLRKQSLALQQQGVGIAPYAFPVYAASPSAAKKRARSPPPKVKDEPEDSPSPTEQHSFNTPNGLADWSFDDSIKQNGNASWNEESDGGRARGEASRDFAKLYELDNDPNRKEFLDDLFNFMQKRGTPVNRIPIMAKQVLDLYKLYKLVTEKGGLVEVINKKIWREITKGLNLPTSITSAAFTLRTQYMKYLYPYECEKKGLSSPGELQAAIDSNRREGRRPGYSNSLYRFSPSPSGGPPHLLSPPKMHLPNTGHNGLQSTPSPALKKATVPEDGPASMLPGRLPLALALGHQQQLARAATLEQLRERLETGISAPALATGASVIEGPERKMARLAEEQQRLLQQAFQQNLLAMASQVNPANLRLNTTSTPREEKQDLSLSISSNGSASITVSIEVNGIIYSGSLYAQKSSGASAAPVGQSTAVNPSIPSSSKGSGSTEPAASGS</sequence>
<dbReference type="InterPro" id="IPR036431">
    <property type="entry name" value="ARID_dom_sf"/>
</dbReference>
<dbReference type="CDD" id="cd01341">
    <property type="entry name" value="ADP_ribosyl"/>
    <property type="match status" value="1"/>
</dbReference>
<evidence type="ECO:0000256" key="8">
    <source>
        <dbReference type="ARBA" id="ARBA00023015"/>
    </source>
</evidence>
<keyword evidence="12" id="KW-0539">Nucleus</keyword>
<keyword evidence="10" id="KW-0238">DNA-binding</keyword>
<evidence type="ECO:0000256" key="9">
    <source>
        <dbReference type="ARBA" id="ARBA00023027"/>
    </source>
</evidence>
<feature type="compositionally biased region" description="Low complexity" evidence="18">
    <location>
        <begin position="802"/>
        <end position="816"/>
    </location>
</feature>
<dbReference type="PROSITE" id="PS51486">
    <property type="entry name" value="REKLES"/>
    <property type="match status" value="1"/>
</dbReference>
<proteinExistence type="inferred from homology"/>
<evidence type="ECO:0000256" key="11">
    <source>
        <dbReference type="ARBA" id="ARBA00023163"/>
    </source>
</evidence>
<evidence type="ECO:0000256" key="6">
    <source>
        <dbReference type="ARBA" id="ARBA00022765"/>
    </source>
</evidence>
<comment type="similarity">
    <text evidence="13">Belongs to the ARTD/PARP family.</text>
</comment>
<dbReference type="PANTHER" id="PTHR21328">
    <property type="entry name" value="POLY ADP-RIBOSE POLYMERASE FAMILY, MEMBER PARP"/>
    <property type="match status" value="1"/>
</dbReference>
<gene>
    <name evidence="21" type="primary">arid3b</name>
    <name evidence="21" type="ORF">DAT39_002780</name>
</gene>
<feature type="domain" description="REKLES" evidence="20">
    <location>
        <begin position="883"/>
        <end position="982"/>
    </location>
</feature>
<dbReference type="PROSITE" id="PS51011">
    <property type="entry name" value="ARID"/>
    <property type="match status" value="1"/>
</dbReference>
<feature type="compositionally biased region" description="Polar residues" evidence="18">
    <location>
        <begin position="982"/>
        <end position="995"/>
    </location>
</feature>
<evidence type="ECO:0000256" key="15">
    <source>
        <dbReference type="ARBA" id="ARBA00071297"/>
    </source>
</evidence>
<keyword evidence="11" id="KW-0804">Transcription</keyword>